<feature type="transmembrane region" description="Helical" evidence="5">
    <location>
        <begin position="129"/>
        <end position="149"/>
    </location>
</feature>
<evidence type="ECO:0000313" key="9">
    <source>
        <dbReference type="Proteomes" id="UP001316803"/>
    </source>
</evidence>
<dbReference type="GO" id="GO:0005886">
    <property type="term" value="C:plasma membrane"/>
    <property type="evidence" value="ECO:0007669"/>
    <property type="project" value="TreeGrafter"/>
</dbReference>
<dbReference type="PANTHER" id="PTHR28165:SF1">
    <property type="entry name" value="NON-CLASSICAL EXPORT PROTEIN 2-RELATED"/>
    <property type="match status" value="1"/>
</dbReference>
<dbReference type="GO" id="GO:0070941">
    <property type="term" value="P:eisosome assembly"/>
    <property type="evidence" value="ECO:0007669"/>
    <property type="project" value="TreeGrafter"/>
</dbReference>
<dbReference type="InterPro" id="IPR052649">
    <property type="entry name" value="NCE102-like"/>
</dbReference>
<feature type="transmembrane region" description="Helical" evidence="5">
    <location>
        <begin position="73"/>
        <end position="92"/>
    </location>
</feature>
<evidence type="ECO:0000256" key="2">
    <source>
        <dbReference type="ARBA" id="ARBA00022692"/>
    </source>
</evidence>
<sequence>MANMLQLGLRGAQFLFTLIIMALVGNMIAEAYAGNPSVINYDMFVAVFAMLTLFYLVAIEFKEQFTFHKFVPAALDLLNALFFFCAAVAMAAELGARSCSNGDYTRSNHITNGSRNTGGRCREAQATTAFLWFTWALFMFSLFLTLTNSGGVNMRGPRKGPNMSQV</sequence>
<protein>
    <recommendedName>
        <fullName evidence="7">MARVEL domain-containing protein</fullName>
    </recommendedName>
</protein>
<keyword evidence="4 5" id="KW-0472">Membrane</keyword>
<feature type="domain" description="MARVEL" evidence="7">
    <location>
        <begin position="6"/>
        <end position="144"/>
    </location>
</feature>
<gene>
    <name evidence="8" type="ORF">OHC33_001235</name>
</gene>
<evidence type="ECO:0000256" key="5">
    <source>
        <dbReference type="SAM" id="Phobius"/>
    </source>
</evidence>
<dbReference type="GO" id="GO:0072659">
    <property type="term" value="P:protein localization to plasma membrane"/>
    <property type="evidence" value="ECO:0007669"/>
    <property type="project" value="TreeGrafter"/>
</dbReference>
<dbReference type="GO" id="GO:0032126">
    <property type="term" value="C:eisosome"/>
    <property type="evidence" value="ECO:0007669"/>
    <property type="project" value="TreeGrafter"/>
</dbReference>
<keyword evidence="9" id="KW-1185">Reference proteome</keyword>
<dbReference type="EMBL" id="JAKLMC020000002">
    <property type="protein sequence ID" value="KAK5958045.1"/>
    <property type="molecule type" value="Genomic_DNA"/>
</dbReference>
<keyword evidence="3 5" id="KW-1133">Transmembrane helix</keyword>
<evidence type="ECO:0000259" key="7">
    <source>
        <dbReference type="Pfam" id="PF01284"/>
    </source>
</evidence>
<accession>A0AAN8EP85</accession>
<evidence type="ECO:0000256" key="6">
    <source>
        <dbReference type="SAM" id="SignalP"/>
    </source>
</evidence>
<dbReference type="PANTHER" id="PTHR28165">
    <property type="entry name" value="NON-CLASSICAL EXPORT PROTEIN 2-RELATED"/>
    <property type="match status" value="1"/>
</dbReference>
<comment type="subcellular location">
    <subcellularLocation>
        <location evidence="1">Membrane</location>
        <topology evidence="1">Multi-pass membrane protein</topology>
    </subcellularLocation>
</comment>
<feature type="chain" id="PRO_5042864773" description="MARVEL domain-containing protein" evidence="6">
    <location>
        <begin position="34"/>
        <end position="166"/>
    </location>
</feature>
<reference evidence="8 9" key="1">
    <citation type="submission" date="2022-12" db="EMBL/GenBank/DDBJ databases">
        <title>Genomic features and morphological characterization of a novel Knufia sp. strain isolated from spacecraft assembly facility.</title>
        <authorList>
            <person name="Teixeira M."/>
            <person name="Chander A.M."/>
            <person name="Stajich J.E."/>
            <person name="Venkateswaran K."/>
        </authorList>
    </citation>
    <scope>NUCLEOTIDE SEQUENCE [LARGE SCALE GENOMIC DNA]</scope>
    <source>
        <strain evidence="8 9">FJI-L2-BK-P2</strain>
    </source>
</reference>
<proteinExistence type="predicted"/>
<evidence type="ECO:0000256" key="4">
    <source>
        <dbReference type="ARBA" id="ARBA00023136"/>
    </source>
</evidence>
<evidence type="ECO:0000313" key="8">
    <source>
        <dbReference type="EMBL" id="KAK5958045.1"/>
    </source>
</evidence>
<feature type="signal peptide" evidence="6">
    <location>
        <begin position="1"/>
        <end position="33"/>
    </location>
</feature>
<dbReference type="AlphaFoldDB" id="A0AAN8EP85"/>
<dbReference type="Proteomes" id="UP001316803">
    <property type="component" value="Unassembled WGS sequence"/>
</dbReference>
<keyword evidence="2 5" id="KW-0812">Transmembrane</keyword>
<organism evidence="8 9">
    <name type="scientific">Knufia fluminis</name>
    <dbReference type="NCBI Taxonomy" id="191047"/>
    <lineage>
        <taxon>Eukaryota</taxon>
        <taxon>Fungi</taxon>
        <taxon>Dikarya</taxon>
        <taxon>Ascomycota</taxon>
        <taxon>Pezizomycotina</taxon>
        <taxon>Eurotiomycetes</taxon>
        <taxon>Chaetothyriomycetidae</taxon>
        <taxon>Chaetothyriales</taxon>
        <taxon>Trichomeriaceae</taxon>
        <taxon>Knufia</taxon>
    </lineage>
</organism>
<evidence type="ECO:0000256" key="3">
    <source>
        <dbReference type="ARBA" id="ARBA00022989"/>
    </source>
</evidence>
<feature type="transmembrane region" description="Helical" evidence="5">
    <location>
        <begin position="43"/>
        <end position="61"/>
    </location>
</feature>
<name>A0AAN8EP85_9EURO</name>
<evidence type="ECO:0000256" key="1">
    <source>
        <dbReference type="ARBA" id="ARBA00004141"/>
    </source>
</evidence>
<dbReference type="Pfam" id="PF01284">
    <property type="entry name" value="MARVEL"/>
    <property type="match status" value="1"/>
</dbReference>
<comment type="caution">
    <text evidence="8">The sequence shown here is derived from an EMBL/GenBank/DDBJ whole genome shotgun (WGS) entry which is preliminary data.</text>
</comment>
<keyword evidence="6" id="KW-0732">Signal</keyword>
<dbReference type="InterPro" id="IPR008253">
    <property type="entry name" value="Marvel"/>
</dbReference>